<dbReference type="AlphaFoldDB" id="A0A3B0UQ96"/>
<dbReference type="PANTHER" id="PTHR44591:SF23">
    <property type="entry name" value="CHEY SUBFAMILY"/>
    <property type="match status" value="1"/>
</dbReference>
<reference evidence="3" key="1">
    <citation type="submission" date="2018-06" db="EMBL/GenBank/DDBJ databases">
        <authorList>
            <person name="Zhirakovskaya E."/>
        </authorList>
    </citation>
    <scope>NUCLEOTIDE SEQUENCE</scope>
</reference>
<dbReference type="Gene3D" id="3.40.50.2300">
    <property type="match status" value="1"/>
</dbReference>
<dbReference type="PANTHER" id="PTHR44591">
    <property type="entry name" value="STRESS RESPONSE REGULATOR PROTEIN 1"/>
    <property type="match status" value="1"/>
</dbReference>
<dbReference type="EMBL" id="UOEU01000434">
    <property type="protein sequence ID" value="VAW33255.1"/>
    <property type="molecule type" value="Genomic_DNA"/>
</dbReference>
<sequence>MSDYKILYIEDNDDNFRLVARILLRMELTVDRAETAASGIKMAQSNHYDLILTDILLPDNTLREAHINLLQPLRQQIGPSIPLVAITAHAFHFDKDFLLANGCNYYLAKPINLHEFQNLIKELLLLEAL</sequence>
<feature type="domain" description="Response regulatory" evidence="2">
    <location>
        <begin position="5"/>
        <end position="124"/>
    </location>
</feature>
<evidence type="ECO:0000256" key="1">
    <source>
        <dbReference type="ARBA" id="ARBA00022553"/>
    </source>
</evidence>
<name>A0A3B0UQ96_9ZZZZ</name>
<gene>
    <name evidence="3" type="ORF">MNBD_CHLOROFLEXI01-44</name>
</gene>
<dbReference type="SUPFAM" id="SSF52172">
    <property type="entry name" value="CheY-like"/>
    <property type="match status" value="1"/>
</dbReference>
<dbReference type="PROSITE" id="PS50110">
    <property type="entry name" value="RESPONSE_REGULATORY"/>
    <property type="match status" value="1"/>
</dbReference>
<accession>A0A3B0UQ96</accession>
<evidence type="ECO:0000313" key="3">
    <source>
        <dbReference type="EMBL" id="VAW33255.1"/>
    </source>
</evidence>
<organism evidence="3">
    <name type="scientific">hydrothermal vent metagenome</name>
    <dbReference type="NCBI Taxonomy" id="652676"/>
    <lineage>
        <taxon>unclassified sequences</taxon>
        <taxon>metagenomes</taxon>
        <taxon>ecological metagenomes</taxon>
    </lineage>
</organism>
<dbReference type="Pfam" id="PF00072">
    <property type="entry name" value="Response_reg"/>
    <property type="match status" value="1"/>
</dbReference>
<evidence type="ECO:0000259" key="2">
    <source>
        <dbReference type="PROSITE" id="PS50110"/>
    </source>
</evidence>
<dbReference type="SMART" id="SM00448">
    <property type="entry name" value="REC"/>
    <property type="match status" value="1"/>
</dbReference>
<dbReference type="GO" id="GO:0000160">
    <property type="term" value="P:phosphorelay signal transduction system"/>
    <property type="evidence" value="ECO:0007669"/>
    <property type="project" value="InterPro"/>
</dbReference>
<dbReference type="InterPro" id="IPR011006">
    <property type="entry name" value="CheY-like_superfamily"/>
</dbReference>
<proteinExistence type="predicted"/>
<dbReference type="InterPro" id="IPR001789">
    <property type="entry name" value="Sig_transdc_resp-reg_receiver"/>
</dbReference>
<keyword evidence="1" id="KW-0597">Phosphoprotein</keyword>
<protein>
    <recommendedName>
        <fullName evidence="2">Response regulatory domain-containing protein</fullName>
    </recommendedName>
</protein>
<dbReference type="InterPro" id="IPR050595">
    <property type="entry name" value="Bact_response_regulator"/>
</dbReference>